<dbReference type="InterPro" id="IPR053222">
    <property type="entry name" value="Zygotic_Embryogenesis-Asso"/>
</dbReference>
<dbReference type="Proteomes" id="UP000008068">
    <property type="component" value="Unassembled WGS sequence"/>
</dbReference>
<feature type="domain" description="F-box" evidence="1">
    <location>
        <begin position="3"/>
        <end position="52"/>
    </location>
</feature>
<proteinExistence type="predicted"/>
<gene>
    <name evidence="2" type="ORF">CAEBREN_12671</name>
</gene>
<dbReference type="OMA" id="LTHEFAK"/>
<dbReference type="Pfam" id="PF00646">
    <property type="entry name" value="F-box"/>
    <property type="match status" value="1"/>
</dbReference>
<dbReference type="PROSITE" id="PS50181">
    <property type="entry name" value="FBOX"/>
    <property type="match status" value="1"/>
</dbReference>
<evidence type="ECO:0000313" key="3">
    <source>
        <dbReference type="Proteomes" id="UP000008068"/>
    </source>
</evidence>
<dbReference type="HOGENOM" id="CLU_028840_1_3_1"/>
<accession>G0NS64</accession>
<dbReference type="eggNOG" id="ENOG502QUPQ">
    <property type="taxonomic scope" value="Eukaryota"/>
</dbReference>
<keyword evidence="3" id="KW-1185">Reference proteome</keyword>
<dbReference type="PANTHER" id="PTHR22899">
    <property type="entry name" value="CYCLIN-RELATED F-BOX FAMILY"/>
    <property type="match status" value="1"/>
</dbReference>
<dbReference type="FunCoup" id="G0NS64">
    <property type="interactions" value="3245"/>
</dbReference>
<sequence>MNTFPLHQLPDKAYEHALRSMEIYDLLAYSLCSKNTKEAIKSLNLKKCWIEIFVHNSIEMEVCYEDDVPLKCCFAYDPSFPNNQVIARENIKIVVDPYGDEESKRWESNFQNFDFKEYLHHFCDVLQSPKIGAFDFCGENLDETSIEPIQKAIEGLQIEVLVIGEQLTHEFAKKVLESFPNYEDLFFDQIPFESQKIHEMDKYSIQNLKFVSIPDTEGIRIDQVLVSNSKRISLRVSKFSEKDLNRFLKLWICGSNPRLRFFYASGQPLLGRDSFDMNLILKGIKGNQIPLDSEEVHIWEVDEYEYYETKLAGEYRIWSFNGTTAVIRSLPQGQFEFMVE</sequence>
<protein>
    <recommendedName>
        <fullName evidence="1">F-box domain-containing protein</fullName>
    </recommendedName>
</protein>
<dbReference type="PANTHER" id="PTHR22899:SF1">
    <property type="entry name" value="F-BOX ASSOCIATED DOMAIN-CONTAINING PROTEIN"/>
    <property type="match status" value="1"/>
</dbReference>
<reference evidence="3" key="1">
    <citation type="submission" date="2011-07" db="EMBL/GenBank/DDBJ databases">
        <authorList>
            <consortium name="Caenorhabditis brenneri Sequencing and Analysis Consortium"/>
            <person name="Wilson R.K."/>
        </authorList>
    </citation>
    <scope>NUCLEOTIDE SEQUENCE [LARGE SCALE GENOMIC DNA]</scope>
    <source>
        <strain evidence="3">PB2801</strain>
    </source>
</reference>
<dbReference type="InParanoid" id="G0NS64"/>
<name>G0NS64_CAEBE</name>
<evidence type="ECO:0000313" key="2">
    <source>
        <dbReference type="EMBL" id="EGT36666.1"/>
    </source>
</evidence>
<dbReference type="InterPro" id="IPR012885">
    <property type="entry name" value="F-box_Sdz-33"/>
</dbReference>
<dbReference type="EMBL" id="GL379936">
    <property type="protein sequence ID" value="EGT36666.1"/>
    <property type="molecule type" value="Genomic_DNA"/>
</dbReference>
<organism evidence="3">
    <name type="scientific">Caenorhabditis brenneri</name>
    <name type="common">Nematode worm</name>
    <dbReference type="NCBI Taxonomy" id="135651"/>
    <lineage>
        <taxon>Eukaryota</taxon>
        <taxon>Metazoa</taxon>
        <taxon>Ecdysozoa</taxon>
        <taxon>Nematoda</taxon>
        <taxon>Chromadorea</taxon>
        <taxon>Rhabditida</taxon>
        <taxon>Rhabditina</taxon>
        <taxon>Rhabditomorpha</taxon>
        <taxon>Rhabditoidea</taxon>
        <taxon>Rhabditidae</taxon>
        <taxon>Peloderinae</taxon>
        <taxon>Caenorhabditis</taxon>
    </lineage>
</organism>
<dbReference type="InterPro" id="IPR001810">
    <property type="entry name" value="F-box_dom"/>
</dbReference>
<dbReference type="Pfam" id="PF07735">
    <property type="entry name" value="FBA_2"/>
    <property type="match status" value="1"/>
</dbReference>
<evidence type="ECO:0000259" key="1">
    <source>
        <dbReference type="PROSITE" id="PS50181"/>
    </source>
</evidence>
<dbReference type="AlphaFoldDB" id="G0NS64"/>
<dbReference type="OrthoDB" id="5876939at2759"/>